<proteinExistence type="predicted"/>
<comment type="caution">
    <text evidence="1">The sequence shown here is derived from an EMBL/GenBank/DDBJ whole genome shotgun (WGS) entry which is preliminary data.</text>
</comment>
<organism evidence="1 2">
    <name type="scientific">Dyella monticola</name>
    <dbReference type="NCBI Taxonomy" id="1927958"/>
    <lineage>
        <taxon>Bacteria</taxon>
        <taxon>Pseudomonadati</taxon>
        <taxon>Pseudomonadota</taxon>
        <taxon>Gammaproteobacteria</taxon>
        <taxon>Lysobacterales</taxon>
        <taxon>Rhodanobacteraceae</taxon>
        <taxon>Dyella</taxon>
    </lineage>
</organism>
<gene>
    <name evidence="1" type="ORF">DWU98_09315</name>
</gene>
<name>A0A370X1I0_9GAMM</name>
<evidence type="ECO:0000313" key="2">
    <source>
        <dbReference type="Proteomes" id="UP000254258"/>
    </source>
</evidence>
<reference evidence="1 2" key="1">
    <citation type="submission" date="2018-07" db="EMBL/GenBank/DDBJ databases">
        <title>Dyella monticola sp. nov. and Dyella psychrodurans sp. nov. isolated from monsoon evergreen broad-leaved forest soil of Dinghu Mountain, China.</title>
        <authorList>
            <person name="Gao Z."/>
            <person name="Qiu L."/>
        </authorList>
    </citation>
    <scope>NUCLEOTIDE SEQUENCE [LARGE SCALE GENOMIC DNA]</scope>
    <source>
        <strain evidence="1 2">4G-K06</strain>
    </source>
</reference>
<protein>
    <submittedName>
        <fullName evidence="1">Uncharacterized protein</fullName>
    </submittedName>
</protein>
<accession>A0A370X1I0</accession>
<dbReference type="Proteomes" id="UP000254258">
    <property type="component" value="Unassembled WGS sequence"/>
</dbReference>
<sequence length="298" mass="31939">MSVGHDTSTDQVFIEALRITQSGPNQFTGTLESTEVNKAGKTTNNTQSVTGNFDGSHATIALDQVIGHVNREATIVSDSITMTWMQNGQLVTEQFARKSDEQYASMLQTLGHAAQNLAATDAAVAKAQEANKETAELVDRLQHFLDKEETWTLAPAETRHKKAVGYGDAGLAKVKQLLALHQFQANVSANTLAVQMNTAGIQLGLALDNDTSAISTAQQKMASLDNAIAVSPCLAPDGSLVPNPLPACALIPDMVSRYRAVHGSAELMLAQLNSINQQTRSEYDERLKQAQDLVSAAH</sequence>
<keyword evidence="2" id="KW-1185">Reference proteome</keyword>
<dbReference type="AlphaFoldDB" id="A0A370X1I0"/>
<evidence type="ECO:0000313" key="1">
    <source>
        <dbReference type="EMBL" id="RDS82226.1"/>
    </source>
</evidence>
<dbReference type="EMBL" id="QRBE01000004">
    <property type="protein sequence ID" value="RDS82226.1"/>
    <property type="molecule type" value="Genomic_DNA"/>
</dbReference>